<evidence type="ECO:0000313" key="6">
    <source>
        <dbReference type="EMBL" id="KAK3921874.1"/>
    </source>
</evidence>
<feature type="compositionally biased region" description="Gly residues" evidence="5">
    <location>
        <begin position="124"/>
        <end position="147"/>
    </location>
</feature>
<dbReference type="AlphaFoldDB" id="A0AAE1LKH1"/>
<dbReference type="EMBL" id="JAHWGI010001056">
    <property type="protein sequence ID" value="KAK3921874.1"/>
    <property type="molecule type" value="Genomic_DNA"/>
</dbReference>
<feature type="region of interest" description="Disordered" evidence="5">
    <location>
        <begin position="527"/>
        <end position="556"/>
    </location>
</feature>
<comment type="subcellular location">
    <subcellularLocation>
        <location evidence="1">Cytoplasm</location>
    </subcellularLocation>
</comment>
<dbReference type="GO" id="GO:0005737">
    <property type="term" value="C:cytoplasm"/>
    <property type="evidence" value="ECO:0007669"/>
    <property type="project" value="UniProtKB-SubCell"/>
</dbReference>
<proteinExistence type="predicted"/>
<dbReference type="InterPro" id="IPR045329">
    <property type="entry name" value="LZTS"/>
</dbReference>
<accession>A0AAE1LKH1</accession>
<organism evidence="6 7">
    <name type="scientific">Frankliniella fusca</name>
    <dbReference type="NCBI Taxonomy" id="407009"/>
    <lineage>
        <taxon>Eukaryota</taxon>
        <taxon>Metazoa</taxon>
        <taxon>Ecdysozoa</taxon>
        <taxon>Arthropoda</taxon>
        <taxon>Hexapoda</taxon>
        <taxon>Insecta</taxon>
        <taxon>Pterygota</taxon>
        <taxon>Neoptera</taxon>
        <taxon>Paraneoptera</taxon>
        <taxon>Thysanoptera</taxon>
        <taxon>Terebrantia</taxon>
        <taxon>Thripoidea</taxon>
        <taxon>Thripidae</taxon>
        <taxon>Frankliniella</taxon>
    </lineage>
</organism>
<protein>
    <submittedName>
        <fullName evidence="6">Leucine zipper putative tumor suppressor 2</fullName>
    </submittedName>
</protein>
<evidence type="ECO:0000256" key="5">
    <source>
        <dbReference type="SAM" id="MobiDB-lite"/>
    </source>
</evidence>
<gene>
    <name evidence="6" type="ORF">KUF71_011050</name>
</gene>
<comment type="caution">
    <text evidence="6">The sequence shown here is derived from an EMBL/GenBank/DDBJ whole genome shotgun (WGS) entry which is preliminary data.</text>
</comment>
<name>A0AAE1LKH1_9NEOP</name>
<sequence>MSRQGAGWQAGSLGGSGSMSHSAADSGRDTVFSSDGSSCCEAGEGPGGGGGGASSGSSSSGVGSSHTPTANTPTTPTTPTAPEPTRPPRITPFSGVLSQGKAVIRPIAFRPLQGAMSPGPGASPNGGGGGSGGGGGGGSGGRQGAVAGGRLSNAGERYGSTPVLARPGTRLALHGSTTDLRSLHSGGSTHMGGGLGGGLGLGPLGGSLHGGLGPLGGSGSHLSLDRKLTLCSSPPLSSLPLPLPGRLEGRLDCRYDPLSASSTLTAPSRAGSVDRNIGHSHRSDAAMRRLPLVGLPLSAMHHGSADRVDGDLDGPGLPPDLELEAALRGRDSELAVRQVITREERAERGGWARELRRLQHASDSRLRQHSLGQHAERERHAERHALALQHAERQQQRERHAERHARELGGEVRLLRSRLEETSWALHQRNGELSLLKAQLKEALSHQEQASRLAGRAQEAAALRAQLDAERASLSGLRRTLAERDAELQRAADARDAALRDAAELRAVARHLEAELELAVAQAKGSQAVLKHQHQHQGAGGGGAGAGAGGEHHEAHQLRAEVRRLRDELATERATWAEEKEKVLRYQRQLQLNYVQMFRRTRSLEAEVESLTMELELETKANKHKKAYAKGKGLPLPELHAQAIEL</sequence>
<feature type="region of interest" description="Disordered" evidence="5">
    <location>
        <begin position="1"/>
        <end position="95"/>
    </location>
</feature>
<keyword evidence="7" id="KW-1185">Reference proteome</keyword>
<feature type="region of interest" description="Disordered" evidence="5">
    <location>
        <begin position="112"/>
        <end position="171"/>
    </location>
</feature>
<feature type="compositionally biased region" description="Gly residues" evidence="5">
    <location>
        <begin position="538"/>
        <end position="549"/>
    </location>
</feature>
<evidence type="ECO:0000256" key="2">
    <source>
        <dbReference type="ARBA" id="ARBA00022490"/>
    </source>
</evidence>
<evidence type="ECO:0000313" key="7">
    <source>
        <dbReference type="Proteomes" id="UP001219518"/>
    </source>
</evidence>
<feature type="compositionally biased region" description="Low complexity" evidence="5">
    <location>
        <begin position="114"/>
        <end position="123"/>
    </location>
</feature>
<feature type="compositionally biased region" description="Gly residues" evidence="5">
    <location>
        <begin position="44"/>
        <end position="54"/>
    </location>
</feature>
<dbReference type="PANTHER" id="PTHR19354">
    <property type="entry name" value="ZIPPER PUTATIVE TUMOR SUPPRESSOR 2 HOMOLOG-LIKE PROTEIN-RELATED"/>
    <property type="match status" value="1"/>
</dbReference>
<reference evidence="6" key="1">
    <citation type="submission" date="2021-07" db="EMBL/GenBank/DDBJ databases">
        <authorList>
            <person name="Catto M.A."/>
            <person name="Jacobson A."/>
            <person name="Kennedy G."/>
            <person name="Labadie P."/>
            <person name="Hunt B.G."/>
            <person name="Srinivasan R."/>
        </authorList>
    </citation>
    <scope>NUCLEOTIDE SEQUENCE</scope>
    <source>
        <strain evidence="6">PL_HMW_Pooled</strain>
        <tissue evidence="6">Head</tissue>
    </source>
</reference>
<dbReference type="Pfam" id="PF06818">
    <property type="entry name" value="Fez1"/>
    <property type="match status" value="1"/>
</dbReference>
<reference evidence="6" key="2">
    <citation type="journal article" date="2023" name="BMC Genomics">
        <title>Pest status, molecular evolution, and epigenetic factors derived from the genome assembly of Frankliniella fusca, a thysanopteran phytovirus vector.</title>
        <authorList>
            <person name="Catto M.A."/>
            <person name="Labadie P.E."/>
            <person name="Jacobson A.L."/>
            <person name="Kennedy G.G."/>
            <person name="Srinivasan R."/>
            <person name="Hunt B.G."/>
        </authorList>
    </citation>
    <scope>NUCLEOTIDE SEQUENCE</scope>
    <source>
        <strain evidence="6">PL_HMW_Pooled</strain>
    </source>
</reference>
<dbReference type="Proteomes" id="UP001219518">
    <property type="component" value="Unassembled WGS sequence"/>
</dbReference>
<keyword evidence="3 4" id="KW-0175">Coiled coil</keyword>
<evidence type="ECO:0000256" key="4">
    <source>
        <dbReference type="SAM" id="Coils"/>
    </source>
</evidence>
<keyword evidence="2" id="KW-0963">Cytoplasm</keyword>
<feature type="compositionally biased region" description="Pro residues" evidence="5">
    <location>
        <begin position="79"/>
        <end position="90"/>
    </location>
</feature>
<evidence type="ECO:0000256" key="1">
    <source>
        <dbReference type="ARBA" id="ARBA00004496"/>
    </source>
</evidence>
<feature type="coiled-coil region" evidence="4">
    <location>
        <begin position="495"/>
        <end position="522"/>
    </location>
</feature>
<dbReference type="PANTHER" id="PTHR19354:SF2">
    <property type="entry name" value="LEUCINE-RICH REPEAT-CONTAINING PROTEIN DDB_G0290503"/>
    <property type="match status" value="1"/>
</dbReference>
<feature type="compositionally biased region" description="Low complexity" evidence="5">
    <location>
        <begin position="55"/>
        <end position="78"/>
    </location>
</feature>
<evidence type="ECO:0000256" key="3">
    <source>
        <dbReference type="ARBA" id="ARBA00023054"/>
    </source>
</evidence>